<dbReference type="AlphaFoldDB" id="A0AAV2C8A1"/>
<dbReference type="GO" id="GO:0072686">
    <property type="term" value="C:mitotic spindle"/>
    <property type="evidence" value="ECO:0007669"/>
    <property type="project" value="TreeGrafter"/>
</dbReference>
<sequence length="552" mass="61821">MASESTLISILETSTSPPIYSTISDYLQPFAELRELKSNSGARKPQAHLDSEFKTLARSTAKRLAPFLNRCLTVLPRRLSKPSKTNGSSEEEGKPPDFILELFDTYKLCLDCYELVSSALVGKPYDIHLQSARLLHCLVAWGLYEEARNLAFGVLERLRALDFGTRKKGSKAGKLLPMIEQGGDDEMFAKLVVEVATLIVKCLALCRSAVDEDYRKVMTLVEEIKPWFRFLDENTKQSKDTVIRTCMAKCAEYLAGKLTNFDGGLVCAFCLMALNCYAKSSVKDQMFKFCRRASSSLFLFHEDRPSVALQILMSFLDSLASDCKVEKGNWQLEFIDFVSYIASKCQRASTSFCSTVAGHLNDLADDLSRVMTPLDLFIKLYSTSICFNSRIYKPRIADVVSSRDDLQPGSLFDDGIGLSNIGPFLGSLRSYSIDGSQPSSEKTSSENHSPSQLSLLSSPHPGNSLRTPHKRDAYRLAYLNLLTFLCQPLAELVNSQKTWIFAGNDVTAVSPVLYSILVGFQQFCYNLLSVHRYVTKYIYSYNLLLLLLFTEL</sequence>
<protein>
    <recommendedName>
        <fullName evidence="6">Separase</fullName>
    </recommendedName>
</protein>
<dbReference type="InterPro" id="IPR005314">
    <property type="entry name" value="Peptidase_C50"/>
</dbReference>
<reference evidence="4 5" key="1">
    <citation type="submission" date="2024-04" db="EMBL/GenBank/DDBJ databases">
        <authorList>
            <person name="Fracassetti M."/>
        </authorList>
    </citation>
    <scope>NUCLEOTIDE SEQUENCE [LARGE SCALE GENOMIC DNA]</scope>
</reference>
<dbReference type="Pfam" id="PF25110">
    <property type="entry name" value="TPR_ESP1"/>
    <property type="match status" value="1"/>
</dbReference>
<gene>
    <name evidence="4" type="ORF">LTRI10_LOCUS655</name>
</gene>
<evidence type="ECO:0008006" key="6">
    <source>
        <dbReference type="Google" id="ProtNLM"/>
    </source>
</evidence>
<feature type="domain" description="Separase-like TPR repeats region" evidence="2">
    <location>
        <begin position="4"/>
        <end position="297"/>
    </location>
</feature>
<dbReference type="GO" id="GO:0005737">
    <property type="term" value="C:cytoplasm"/>
    <property type="evidence" value="ECO:0007669"/>
    <property type="project" value="TreeGrafter"/>
</dbReference>
<organism evidence="4 5">
    <name type="scientific">Linum trigynum</name>
    <dbReference type="NCBI Taxonomy" id="586398"/>
    <lineage>
        <taxon>Eukaryota</taxon>
        <taxon>Viridiplantae</taxon>
        <taxon>Streptophyta</taxon>
        <taxon>Embryophyta</taxon>
        <taxon>Tracheophyta</taxon>
        <taxon>Spermatophyta</taxon>
        <taxon>Magnoliopsida</taxon>
        <taxon>eudicotyledons</taxon>
        <taxon>Gunneridae</taxon>
        <taxon>Pentapetalae</taxon>
        <taxon>rosids</taxon>
        <taxon>fabids</taxon>
        <taxon>Malpighiales</taxon>
        <taxon>Linaceae</taxon>
        <taxon>Linum</taxon>
    </lineage>
</organism>
<keyword evidence="5" id="KW-1185">Reference proteome</keyword>
<feature type="domain" description="Separase-like second TPR repeats region" evidence="3">
    <location>
        <begin position="306"/>
        <end position="500"/>
    </location>
</feature>
<dbReference type="Pfam" id="PF25113">
    <property type="entry name" value="TPR_ESP1_2nd"/>
    <property type="match status" value="1"/>
</dbReference>
<dbReference type="PANTHER" id="PTHR12792:SF0">
    <property type="entry name" value="SEPARIN"/>
    <property type="match status" value="1"/>
</dbReference>
<dbReference type="GO" id="GO:0004197">
    <property type="term" value="F:cysteine-type endopeptidase activity"/>
    <property type="evidence" value="ECO:0007669"/>
    <property type="project" value="InterPro"/>
</dbReference>
<evidence type="ECO:0000313" key="5">
    <source>
        <dbReference type="Proteomes" id="UP001497516"/>
    </source>
</evidence>
<feature type="region of interest" description="Disordered" evidence="1">
    <location>
        <begin position="433"/>
        <end position="466"/>
    </location>
</feature>
<dbReference type="PANTHER" id="PTHR12792">
    <property type="entry name" value="EXTRA SPINDLE POLES 1-RELATED"/>
    <property type="match status" value="1"/>
</dbReference>
<evidence type="ECO:0000259" key="3">
    <source>
        <dbReference type="Pfam" id="PF25113"/>
    </source>
</evidence>
<name>A0AAV2C8A1_9ROSI</name>
<evidence type="ECO:0000313" key="4">
    <source>
        <dbReference type="EMBL" id="CAL1352708.1"/>
    </source>
</evidence>
<dbReference type="GO" id="GO:0005634">
    <property type="term" value="C:nucleus"/>
    <property type="evidence" value="ECO:0007669"/>
    <property type="project" value="InterPro"/>
</dbReference>
<dbReference type="InterPro" id="IPR056932">
    <property type="entry name" value="TPR_ESP1_2nd"/>
</dbReference>
<dbReference type="InterPro" id="IPR056933">
    <property type="entry name" value="TPR_ESP1"/>
</dbReference>
<proteinExistence type="predicted"/>
<dbReference type="GO" id="GO:0051307">
    <property type="term" value="P:meiotic chromosome separation"/>
    <property type="evidence" value="ECO:0007669"/>
    <property type="project" value="TreeGrafter"/>
</dbReference>
<evidence type="ECO:0000259" key="2">
    <source>
        <dbReference type="Pfam" id="PF25110"/>
    </source>
</evidence>
<dbReference type="EMBL" id="OZ034813">
    <property type="protein sequence ID" value="CAL1352708.1"/>
    <property type="molecule type" value="Genomic_DNA"/>
</dbReference>
<accession>A0AAV2C8A1</accession>
<dbReference type="Proteomes" id="UP001497516">
    <property type="component" value="Chromosome 1"/>
</dbReference>
<dbReference type="GO" id="GO:0006508">
    <property type="term" value="P:proteolysis"/>
    <property type="evidence" value="ECO:0007669"/>
    <property type="project" value="InterPro"/>
</dbReference>
<feature type="compositionally biased region" description="Polar residues" evidence="1">
    <location>
        <begin position="433"/>
        <end position="442"/>
    </location>
</feature>
<evidence type="ECO:0000256" key="1">
    <source>
        <dbReference type="SAM" id="MobiDB-lite"/>
    </source>
</evidence>
<feature type="compositionally biased region" description="Low complexity" evidence="1">
    <location>
        <begin position="448"/>
        <end position="461"/>
    </location>
</feature>